<dbReference type="RefSeq" id="WP_350397481.1">
    <property type="nucleotide sequence ID" value="NZ_JBELQE010000133.1"/>
</dbReference>
<sequence length="324" mass="35424">MTAPVIDAPGAVGRVLAEAVAIRCRDGYLLHGHLWRADPRRAPFPGMVVVNPATGVLARSYHAYARFLAGHGFEVLTYDYRGIGASRPPTLKACGIRWRDWGELDFDAVVRWAHGCRGGPLSVVGHSIGGFLPGFAEAADRVDRFLTVGAQFAYWPDYAAGSRLRMVAKWHLAMPAVTALAGYFPGRRLGWLEDLPAGVAYEWGFRRARMELSYPQDQRAVILARFAAVGAPILAIATTDDAFGTPSAIRRGLDYYTGSPRTQVQLTPAALGMAAIGHFGLFQARRSGTFWTDALDWLRGGRNPWPDAVVHPPPPGRRKTECSR</sequence>
<dbReference type="Proteomes" id="UP001480955">
    <property type="component" value="Unassembled WGS sequence"/>
</dbReference>
<dbReference type="InterPro" id="IPR000073">
    <property type="entry name" value="AB_hydrolase_1"/>
</dbReference>
<dbReference type="GO" id="GO:0016787">
    <property type="term" value="F:hydrolase activity"/>
    <property type="evidence" value="ECO:0007669"/>
    <property type="project" value="UniProtKB-KW"/>
</dbReference>
<accession>A0ABV1QV51</accession>
<evidence type="ECO:0000313" key="3">
    <source>
        <dbReference type="Proteomes" id="UP001480955"/>
    </source>
</evidence>
<dbReference type="SUPFAM" id="SSF53474">
    <property type="entry name" value="alpha/beta-Hydrolases"/>
    <property type="match status" value="1"/>
</dbReference>
<evidence type="ECO:0000259" key="1">
    <source>
        <dbReference type="Pfam" id="PF12697"/>
    </source>
</evidence>
<dbReference type="PIRSF" id="PIRSF037442">
    <property type="entry name" value="UCP037442_abhydr"/>
    <property type="match status" value="1"/>
</dbReference>
<keyword evidence="2" id="KW-0378">Hydrolase</keyword>
<organism evidence="2 3">
    <name type="scientific">Methylorubrum podarium</name>
    <dbReference type="NCBI Taxonomy" id="200476"/>
    <lineage>
        <taxon>Bacteria</taxon>
        <taxon>Pseudomonadati</taxon>
        <taxon>Pseudomonadota</taxon>
        <taxon>Alphaproteobacteria</taxon>
        <taxon>Hyphomicrobiales</taxon>
        <taxon>Methylobacteriaceae</taxon>
        <taxon>Methylorubrum</taxon>
    </lineage>
</organism>
<reference evidence="2 3" key="1">
    <citation type="submission" date="2024-06" db="EMBL/GenBank/DDBJ databases">
        <authorList>
            <person name="Campbell A.G."/>
        </authorList>
    </citation>
    <scope>NUCLEOTIDE SEQUENCE [LARGE SCALE GENOMIC DNA]</scope>
    <source>
        <strain evidence="2 3">EM12</strain>
    </source>
</reference>
<keyword evidence="3" id="KW-1185">Reference proteome</keyword>
<dbReference type="EMBL" id="JBELQE010000133">
    <property type="protein sequence ID" value="MER2253296.1"/>
    <property type="molecule type" value="Genomic_DNA"/>
</dbReference>
<protein>
    <submittedName>
        <fullName evidence="2">Alpha/beta fold hydrolase</fullName>
    </submittedName>
</protein>
<name>A0ABV1QV51_9HYPH</name>
<dbReference type="Pfam" id="PF12697">
    <property type="entry name" value="Abhydrolase_6"/>
    <property type="match status" value="1"/>
</dbReference>
<gene>
    <name evidence="2" type="ORF">ABS772_25570</name>
</gene>
<comment type="caution">
    <text evidence="2">The sequence shown here is derived from an EMBL/GenBank/DDBJ whole genome shotgun (WGS) entry which is preliminary data.</text>
</comment>
<dbReference type="Gene3D" id="3.40.50.1820">
    <property type="entry name" value="alpha/beta hydrolase"/>
    <property type="match status" value="1"/>
</dbReference>
<dbReference type="InterPro" id="IPR029058">
    <property type="entry name" value="AB_hydrolase_fold"/>
</dbReference>
<dbReference type="InterPro" id="IPR017208">
    <property type="entry name" value="UCP037442_abhydr"/>
</dbReference>
<feature type="domain" description="AB hydrolase-1" evidence="1">
    <location>
        <begin position="55"/>
        <end position="254"/>
    </location>
</feature>
<proteinExistence type="predicted"/>
<evidence type="ECO:0000313" key="2">
    <source>
        <dbReference type="EMBL" id="MER2253296.1"/>
    </source>
</evidence>